<organism evidence="1 2">
    <name type="scientific">Paractinoplanes aksuensis</name>
    <dbReference type="NCBI Taxonomy" id="2939490"/>
    <lineage>
        <taxon>Bacteria</taxon>
        <taxon>Bacillati</taxon>
        <taxon>Actinomycetota</taxon>
        <taxon>Actinomycetes</taxon>
        <taxon>Micromonosporales</taxon>
        <taxon>Micromonosporaceae</taxon>
        <taxon>Paractinoplanes</taxon>
    </lineage>
</organism>
<dbReference type="Proteomes" id="UP001523369">
    <property type="component" value="Unassembled WGS sequence"/>
</dbReference>
<keyword evidence="2" id="KW-1185">Reference proteome</keyword>
<name>A0ABT1E2Y2_9ACTN</name>
<protein>
    <submittedName>
        <fullName evidence="1">Uncharacterized protein</fullName>
    </submittedName>
</protein>
<dbReference type="EMBL" id="JAMYJR010000059">
    <property type="protein sequence ID" value="MCO8277484.1"/>
    <property type="molecule type" value="Genomic_DNA"/>
</dbReference>
<proteinExistence type="predicted"/>
<evidence type="ECO:0000313" key="2">
    <source>
        <dbReference type="Proteomes" id="UP001523369"/>
    </source>
</evidence>
<evidence type="ECO:0000313" key="1">
    <source>
        <dbReference type="EMBL" id="MCO8277484.1"/>
    </source>
</evidence>
<sequence length="94" mass="10251">MLALVWANLPGGSYEAVWRADFTVGVVLGLLTPTFRARTADLDRLERILQRFRREPGPEAARTLSIAAQGAVSSSRTRTCFSTTPGTFPAEVAR</sequence>
<comment type="caution">
    <text evidence="1">The sequence shown here is derived from an EMBL/GenBank/DDBJ whole genome shotgun (WGS) entry which is preliminary data.</text>
</comment>
<accession>A0ABT1E2Y2</accession>
<reference evidence="1 2" key="1">
    <citation type="submission" date="2022-06" db="EMBL/GenBank/DDBJ databases">
        <title>New Species of the Genus Actinoplanes, ActinopZanes ferrugineus.</title>
        <authorList>
            <person name="Ding P."/>
        </authorList>
    </citation>
    <scope>NUCLEOTIDE SEQUENCE [LARGE SCALE GENOMIC DNA]</scope>
    <source>
        <strain evidence="1 2">TRM88003</strain>
    </source>
</reference>
<gene>
    <name evidence="1" type="ORF">M1L60_43585</name>
</gene>
<dbReference type="RefSeq" id="WP_253243497.1">
    <property type="nucleotide sequence ID" value="NZ_JAMYJR010000059.1"/>
</dbReference>